<dbReference type="AlphaFoldDB" id="A0A6J6NPV6"/>
<name>A0A6J6NPV6_9ZZZZ</name>
<sequence>MDLGFGATPTTAIEMLARLSKENSNTKVVGIEIDRERVERALPFETENLLFGLGGFEVPLPRGLTAKVTIIRAMNVLRQYDQVEVKAAWELMQSRLDSDGLIVEGTCDEIGRIASWVTLDTSGPKLFTISLRLRGLDKPSKVAERLPKALIHHNVPGQPIHQLLKDLDAAWANHAGLAIFSPAQRWVASCEDLKAKGWPINNEAKRWKLGELTISWEAVKPQVTQL</sequence>
<reference evidence="1" key="1">
    <citation type="submission" date="2020-05" db="EMBL/GenBank/DDBJ databases">
        <authorList>
            <person name="Chiriac C."/>
            <person name="Salcher M."/>
            <person name="Ghai R."/>
            <person name="Kavagutti S V."/>
        </authorList>
    </citation>
    <scope>NUCLEOTIDE SEQUENCE</scope>
</reference>
<dbReference type="EMBL" id="CAEZXL010000102">
    <property type="protein sequence ID" value="CAB4688781.1"/>
    <property type="molecule type" value="Genomic_DNA"/>
</dbReference>
<proteinExistence type="predicted"/>
<organism evidence="1">
    <name type="scientific">freshwater metagenome</name>
    <dbReference type="NCBI Taxonomy" id="449393"/>
    <lineage>
        <taxon>unclassified sequences</taxon>
        <taxon>metagenomes</taxon>
        <taxon>ecological metagenomes</taxon>
    </lineage>
</organism>
<gene>
    <name evidence="1" type="ORF">UFOPK2373_00664</name>
</gene>
<accession>A0A6J6NPV6</accession>
<evidence type="ECO:0000313" key="1">
    <source>
        <dbReference type="EMBL" id="CAB4688781.1"/>
    </source>
</evidence>
<protein>
    <submittedName>
        <fullName evidence="1">Unannotated protein</fullName>
    </submittedName>
</protein>